<name>A0ABP1GA71_9CHLO</name>
<keyword evidence="2" id="KW-0812">Transmembrane</keyword>
<accession>A0ABP1GA71</accession>
<dbReference type="Proteomes" id="UP001497392">
    <property type="component" value="Unassembled WGS sequence"/>
</dbReference>
<keyword evidence="4" id="KW-1185">Reference proteome</keyword>
<feature type="transmembrane region" description="Helical" evidence="2">
    <location>
        <begin position="108"/>
        <end position="125"/>
    </location>
</feature>
<proteinExistence type="predicted"/>
<sequence>MAIDHKVTDWPHSKARAAAESKEETSDESHDDEYQLRRDFKSVTRTVFEGKPLLQEDRAQVLEEESKERFFGRLAVLSLGAVLIGERITGRGVVSAVDHAVGVPLWEIEPLLGALVLALIVGAVYPRRKYKSRKSQDAAWTTDDLLVEGQVWVRRLACICFAVMIVAEVITGKGALALLDIETGVESLSEVEAGAAFLIMLFLTAAEPRRAA</sequence>
<evidence type="ECO:0000313" key="4">
    <source>
        <dbReference type="Proteomes" id="UP001497392"/>
    </source>
</evidence>
<keyword evidence="2" id="KW-1133">Transmembrane helix</keyword>
<feature type="region of interest" description="Disordered" evidence="1">
    <location>
        <begin position="1"/>
        <end position="34"/>
    </location>
</feature>
<gene>
    <name evidence="3" type="primary">g10422</name>
    <name evidence="3" type="ORF">VP750_LOCUS9360</name>
</gene>
<organism evidence="3 4">
    <name type="scientific">Coccomyxa viridis</name>
    <dbReference type="NCBI Taxonomy" id="1274662"/>
    <lineage>
        <taxon>Eukaryota</taxon>
        <taxon>Viridiplantae</taxon>
        <taxon>Chlorophyta</taxon>
        <taxon>core chlorophytes</taxon>
        <taxon>Trebouxiophyceae</taxon>
        <taxon>Trebouxiophyceae incertae sedis</taxon>
        <taxon>Coccomyxaceae</taxon>
        <taxon>Coccomyxa</taxon>
    </lineage>
</organism>
<keyword evidence="2" id="KW-0472">Membrane</keyword>
<evidence type="ECO:0000313" key="3">
    <source>
        <dbReference type="EMBL" id="CAL5227454.1"/>
    </source>
</evidence>
<evidence type="ECO:0000256" key="2">
    <source>
        <dbReference type="SAM" id="Phobius"/>
    </source>
</evidence>
<evidence type="ECO:0000256" key="1">
    <source>
        <dbReference type="SAM" id="MobiDB-lite"/>
    </source>
</evidence>
<dbReference type="EMBL" id="CAXHTA020000017">
    <property type="protein sequence ID" value="CAL5227454.1"/>
    <property type="molecule type" value="Genomic_DNA"/>
</dbReference>
<comment type="caution">
    <text evidence="3">The sequence shown here is derived from an EMBL/GenBank/DDBJ whole genome shotgun (WGS) entry which is preliminary data.</text>
</comment>
<feature type="transmembrane region" description="Helical" evidence="2">
    <location>
        <begin position="70"/>
        <end position="88"/>
    </location>
</feature>
<reference evidence="3 4" key="1">
    <citation type="submission" date="2024-06" db="EMBL/GenBank/DDBJ databases">
        <authorList>
            <person name="Kraege A."/>
            <person name="Thomma B."/>
        </authorList>
    </citation>
    <scope>NUCLEOTIDE SEQUENCE [LARGE SCALE GENOMIC DNA]</scope>
</reference>
<protein>
    <submittedName>
        <fullName evidence="3">G10422 protein</fullName>
    </submittedName>
</protein>